<evidence type="ECO:0000256" key="2">
    <source>
        <dbReference type="ARBA" id="ARBA00022490"/>
    </source>
</evidence>
<dbReference type="OrthoDB" id="9778711at2"/>
<comment type="similarity">
    <text evidence="1 7">Belongs to the DeoC/FbaB aldolase family. DeoC type 1 subfamily.</text>
</comment>
<dbReference type="InterPro" id="IPR002915">
    <property type="entry name" value="DeoC/FbaB/LacD_aldolase"/>
</dbReference>
<dbReference type="CDD" id="cd00959">
    <property type="entry name" value="DeoC"/>
    <property type="match status" value="1"/>
</dbReference>
<dbReference type="Gene3D" id="3.20.20.70">
    <property type="entry name" value="Aldolase class I"/>
    <property type="match status" value="1"/>
</dbReference>
<dbReference type="RefSeq" id="WP_092498895.1">
    <property type="nucleotide sequence ID" value="NZ_FOFG01000016.1"/>
</dbReference>
<evidence type="ECO:0000256" key="3">
    <source>
        <dbReference type="ARBA" id="ARBA00023239"/>
    </source>
</evidence>
<keyword evidence="2 7" id="KW-0963">Cytoplasm</keyword>
<dbReference type="UniPathway" id="UPA00002">
    <property type="reaction ID" value="UER00468"/>
</dbReference>
<dbReference type="EMBL" id="FOFG01000016">
    <property type="protein sequence ID" value="SER35454.1"/>
    <property type="molecule type" value="Genomic_DNA"/>
</dbReference>
<dbReference type="InterPro" id="IPR011343">
    <property type="entry name" value="DeoC"/>
</dbReference>
<dbReference type="NCBIfam" id="TIGR00126">
    <property type="entry name" value="deoC"/>
    <property type="match status" value="1"/>
</dbReference>
<evidence type="ECO:0000313" key="8">
    <source>
        <dbReference type="EMBL" id="SER35454.1"/>
    </source>
</evidence>
<dbReference type="EC" id="4.1.2.4" evidence="7"/>
<keyword evidence="4 7" id="KW-0704">Schiff base</keyword>
<evidence type="ECO:0000256" key="6">
    <source>
        <dbReference type="ARBA" id="ARBA00056337"/>
    </source>
</evidence>
<dbReference type="PIRSF" id="PIRSF001357">
    <property type="entry name" value="DeoC"/>
    <property type="match status" value="1"/>
</dbReference>
<comment type="function">
    <text evidence="6 7">Catalyzes a reversible aldol reaction between acetaldehyde and D-glyceraldehyde 3-phosphate to generate 2-deoxy-D-ribose 5-phosphate.</text>
</comment>
<dbReference type="GO" id="GO:0009264">
    <property type="term" value="P:deoxyribonucleotide catabolic process"/>
    <property type="evidence" value="ECO:0007669"/>
    <property type="project" value="UniProtKB-UniRule"/>
</dbReference>
<gene>
    <name evidence="7" type="primary">deoC</name>
    <name evidence="8" type="ORF">SAMN05216548_11621</name>
</gene>
<dbReference type="InterPro" id="IPR028581">
    <property type="entry name" value="DeoC_typeI"/>
</dbReference>
<accession>A0A1H9NHJ8</accession>
<keyword evidence="3 7" id="KW-0456">Lyase</keyword>
<dbReference type="SMART" id="SM01133">
    <property type="entry name" value="DeoC"/>
    <property type="match status" value="1"/>
</dbReference>
<sequence>MLQKISPGAGALARFIDHTLLKPDALRADILRVCDEAVEHGFFSVCVNGVHARAVAERLQGSAVKTCVVIGFPLGAMSTVAKVAETRDAIASGADEIDMVLDIGGLKDGDLDRVRADIAAVKQACGERVLKVIFETCLLTVAEKETACRLSVEAGADFVKTSTGFGKSGATAQDIALMRRTVGDRAGVKASGGVRNRDDALGMIEAGATRIGTSNGIAIVGGGTAAAGSY</sequence>
<comment type="catalytic activity">
    <reaction evidence="5 7">
        <text>2-deoxy-D-ribose 5-phosphate = D-glyceraldehyde 3-phosphate + acetaldehyde</text>
        <dbReference type="Rhea" id="RHEA:12821"/>
        <dbReference type="ChEBI" id="CHEBI:15343"/>
        <dbReference type="ChEBI" id="CHEBI:59776"/>
        <dbReference type="ChEBI" id="CHEBI:62877"/>
        <dbReference type="EC" id="4.1.2.4"/>
    </reaction>
</comment>
<dbReference type="GO" id="GO:0006018">
    <property type="term" value="P:2-deoxyribose 1-phosphate catabolic process"/>
    <property type="evidence" value="ECO:0007669"/>
    <property type="project" value="UniProtKB-UniRule"/>
</dbReference>
<dbReference type="GO" id="GO:0016052">
    <property type="term" value="P:carbohydrate catabolic process"/>
    <property type="evidence" value="ECO:0007669"/>
    <property type="project" value="TreeGrafter"/>
</dbReference>
<feature type="active site" description="Schiff-base intermediate with acetaldehyde" evidence="7">
    <location>
        <position position="160"/>
    </location>
</feature>
<comment type="subcellular location">
    <subcellularLocation>
        <location evidence="7">Cytoplasm</location>
    </subcellularLocation>
</comment>
<comment type="pathway">
    <text evidence="7">Carbohydrate degradation; 2-deoxy-D-ribose 1-phosphate degradation; D-glyceraldehyde 3-phosphate and acetaldehyde from 2-deoxy-alpha-D-ribose 1-phosphate: step 2/2.</text>
</comment>
<evidence type="ECO:0000256" key="5">
    <source>
        <dbReference type="ARBA" id="ARBA00048791"/>
    </source>
</evidence>
<evidence type="ECO:0000313" key="9">
    <source>
        <dbReference type="Proteomes" id="UP000199647"/>
    </source>
</evidence>
<reference evidence="8 9" key="1">
    <citation type="submission" date="2016-10" db="EMBL/GenBank/DDBJ databases">
        <authorList>
            <person name="de Groot N.N."/>
        </authorList>
    </citation>
    <scope>NUCLEOTIDE SEQUENCE [LARGE SCALE GENOMIC DNA]</scope>
    <source>
        <strain evidence="8 9">A52C2</strain>
    </source>
</reference>
<dbReference type="AlphaFoldDB" id="A0A1H9NHJ8"/>
<evidence type="ECO:0000256" key="1">
    <source>
        <dbReference type="ARBA" id="ARBA00010936"/>
    </source>
</evidence>
<evidence type="ECO:0000256" key="7">
    <source>
        <dbReference type="HAMAP-Rule" id="MF_00114"/>
    </source>
</evidence>
<dbReference type="PANTHER" id="PTHR10889:SF1">
    <property type="entry name" value="DEOXYRIBOSE-PHOSPHATE ALDOLASE"/>
    <property type="match status" value="1"/>
</dbReference>
<dbReference type="PANTHER" id="PTHR10889">
    <property type="entry name" value="DEOXYRIBOSE-PHOSPHATE ALDOLASE"/>
    <property type="match status" value="1"/>
</dbReference>
<name>A0A1H9NHJ8_9HYPH</name>
<dbReference type="GO" id="GO:0005737">
    <property type="term" value="C:cytoplasm"/>
    <property type="evidence" value="ECO:0007669"/>
    <property type="project" value="UniProtKB-SubCell"/>
</dbReference>
<protein>
    <recommendedName>
        <fullName evidence="7">Deoxyribose-phosphate aldolase</fullName>
        <shortName evidence="7">DERA</shortName>
        <ecNumber evidence="7">4.1.2.4</ecNumber>
    </recommendedName>
    <alternativeName>
        <fullName evidence="7">2-deoxy-D-ribose 5-phosphate aldolase</fullName>
    </alternativeName>
    <alternativeName>
        <fullName evidence="7">Phosphodeoxyriboaldolase</fullName>
        <shortName evidence="7">Deoxyriboaldolase</shortName>
    </alternativeName>
</protein>
<dbReference type="Proteomes" id="UP000199647">
    <property type="component" value="Unassembled WGS sequence"/>
</dbReference>
<dbReference type="STRING" id="1855383.SAMN05216548_11621"/>
<dbReference type="HAMAP" id="MF_00114">
    <property type="entry name" value="DeoC_type1"/>
    <property type="match status" value="1"/>
</dbReference>
<keyword evidence="9" id="KW-1185">Reference proteome</keyword>
<evidence type="ECO:0000256" key="4">
    <source>
        <dbReference type="ARBA" id="ARBA00023270"/>
    </source>
</evidence>
<dbReference type="GO" id="GO:0004139">
    <property type="term" value="F:deoxyribose-phosphate aldolase activity"/>
    <property type="evidence" value="ECO:0007669"/>
    <property type="project" value="UniProtKB-UniRule"/>
</dbReference>
<feature type="active site" description="Proton donor/acceptor" evidence="7">
    <location>
        <position position="98"/>
    </location>
</feature>
<dbReference type="FunFam" id="3.20.20.70:FF:000044">
    <property type="entry name" value="Deoxyribose-phosphate aldolase"/>
    <property type="match status" value="1"/>
</dbReference>
<dbReference type="SUPFAM" id="SSF51569">
    <property type="entry name" value="Aldolase"/>
    <property type="match status" value="1"/>
</dbReference>
<dbReference type="Pfam" id="PF01791">
    <property type="entry name" value="DeoC"/>
    <property type="match status" value="1"/>
</dbReference>
<feature type="active site" description="Proton donor/acceptor" evidence="7">
    <location>
        <position position="189"/>
    </location>
</feature>
<dbReference type="InterPro" id="IPR013785">
    <property type="entry name" value="Aldolase_TIM"/>
</dbReference>
<organism evidence="8 9">
    <name type="scientific">Faunimonas pinastri</name>
    <dbReference type="NCBI Taxonomy" id="1855383"/>
    <lineage>
        <taxon>Bacteria</taxon>
        <taxon>Pseudomonadati</taxon>
        <taxon>Pseudomonadota</taxon>
        <taxon>Alphaproteobacteria</taxon>
        <taxon>Hyphomicrobiales</taxon>
        <taxon>Afifellaceae</taxon>
        <taxon>Faunimonas</taxon>
    </lineage>
</organism>
<proteinExistence type="inferred from homology"/>